<comment type="caution">
    <text evidence="2">The sequence shown here is derived from an EMBL/GenBank/DDBJ whole genome shotgun (WGS) entry which is preliminary data.</text>
</comment>
<sequence length="132" mass="15376">MSLEEQQNNPLHGLKLEEMVTELVDYYGWDILDAAMRMNCFHTNPSIASSVKYLKKTEWAREKVEIFYLSRFKRMPKPREDEYDIPPRKRTFAIGIEPKEPMQLTVESIHASQAKAASTYKARTSGGRHRGR</sequence>
<gene>
    <name evidence="2" type="ORF">MD535_13905</name>
</gene>
<dbReference type="RefSeq" id="WP_265675630.1">
    <property type="nucleotide sequence ID" value="NZ_JAKRRY010000018.1"/>
</dbReference>
<dbReference type="InterPro" id="IPR036361">
    <property type="entry name" value="SAP_dom_sf"/>
</dbReference>
<feature type="region of interest" description="Disordered" evidence="1">
    <location>
        <begin position="113"/>
        <end position="132"/>
    </location>
</feature>
<dbReference type="Pfam" id="PF09905">
    <property type="entry name" value="VF530"/>
    <property type="match status" value="1"/>
</dbReference>
<evidence type="ECO:0000256" key="1">
    <source>
        <dbReference type="SAM" id="MobiDB-lite"/>
    </source>
</evidence>
<dbReference type="GO" id="GO:0003677">
    <property type="term" value="F:DNA binding"/>
    <property type="evidence" value="ECO:0007669"/>
    <property type="project" value="UniProtKB-KW"/>
</dbReference>
<keyword evidence="2" id="KW-0238">DNA-binding</keyword>
<evidence type="ECO:0000313" key="3">
    <source>
        <dbReference type="Proteomes" id="UP001155587"/>
    </source>
</evidence>
<protein>
    <submittedName>
        <fullName evidence="2">VF530 family DNA-binding protein</fullName>
    </submittedName>
</protein>
<dbReference type="InterPro" id="IPR018668">
    <property type="entry name" value="DNA-binding_VF530-like"/>
</dbReference>
<organism evidence="2 3">
    <name type="scientific">Vibrio qingdaonensis</name>
    <dbReference type="NCBI Taxonomy" id="2829491"/>
    <lineage>
        <taxon>Bacteria</taxon>
        <taxon>Pseudomonadati</taxon>
        <taxon>Pseudomonadota</taxon>
        <taxon>Gammaproteobacteria</taxon>
        <taxon>Vibrionales</taxon>
        <taxon>Vibrionaceae</taxon>
        <taxon>Vibrio</taxon>
    </lineage>
</organism>
<name>A0A9X3CQA6_9VIBR</name>
<accession>A0A9X3CQA6</accession>
<dbReference type="Gene3D" id="1.10.720.30">
    <property type="entry name" value="SAP domain"/>
    <property type="match status" value="1"/>
</dbReference>
<keyword evidence="3" id="KW-1185">Reference proteome</keyword>
<reference evidence="2" key="1">
    <citation type="submission" date="2022-02" db="EMBL/GenBank/DDBJ databases">
        <title>Vibrio sp. nov, a new bacterium isolated from seawater.</title>
        <authorList>
            <person name="Yuan Y."/>
        </authorList>
    </citation>
    <scope>NUCLEOTIDE SEQUENCE</scope>
    <source>
        <strain evidence="2">ZSDZ65</strain>
    </source>
</reference>
<evidence type="ECO:0000313" key="2">
    <source>
        <dbReference type="EMBL" id="MCW8347094.1"/>
    </source>
</evidence>
<dbReference type="AlphaFoldDB" id="A0A9X3CQA6"/>
<dbReference type="Proteomes" id="UP001155587">
    <property type="component" value="Unassembled WGS sequence"/>
</dbReference>
<dbReference type="EMBL" id="JAKRRY010000018">
    <property type="protein sequence ID" value="MCW8347094.1"/>
    <property type="molecule type" value="Genomic_DNA"/>
</dbReference>
<proteinExistence type="predicted"/>